<dbReference type="InParanoid" id="A0A218YWD5"/>
<feature type="compositionally biased region" description="Basic and acidic residues" evidence="1">
    <location>
        <begin position="61"/>
        <end position="73"/>
    </location>
</feature>
<dbReference type="EMBL" id="MZNU01000340">
    <property type="protein sequence ID" value="OWO99957.1"/>
    <property type="molecule type" value="Genomic_DNA"/>
</dbReference>
<sequence>MDSSQSDRDNSSPQNNPEPKAHNPFIQFRQFADAQIGVLLQGIIGLPSAFSKRQSGDIRWTDIDDGQRRRDEVQASQRQLGHSEVPRQSYEAETGMNSTISEEWNSYSMHGSRGSVDQNNVEGKSSMDLPLYSPVTKSLFAHLRRGFEDETEWKKLDSRLEHRDGLSKFSSLVQILQLLFDTSGDPLKRTQNIMYESINAAADLRSDYSLLPYLLFSSYSPLALGQSSIDKFPYKDAFEDLLQTSQDNGMVVKCQNDYPTEKSLSETELKKRLIELRKEKSKEGYHSIAIGEDHSTSRDYWTMFRHPETHNQTRVTVNRIPRDRESTGNIVADLLWIKKLDQIGLLQPGQVSRTFGALSNTHYFPANRSLISELEMYDHFLDWASSPATVSEAVRAREDLSLVKGEVGPPGTQSHNDIPPISPLGIMREILEAVRKVPVTPNASAQPAGSQIQPVLVPEKAPESFDRVVSTSTTSMRTVNEDGSIETSTTVWKRFSSGRETSTTTRQCEDTASSENSFQHPGIEENHLDDVKNEKASRKSGWFWN</sequence>
<feature type="region of interest" description="Disordered" evidence="1">
    <location>
        <begin position="495"/>
        <end position="545"/>
    </location>
</feature>
<evidence type="ECO:0000313" key="3">
    <source>
        <dbReference type="Proteomes" id="UP000242519"/>
    </source>
</evidence>
<feature type="region of interest" description="Disordered" evidence="1">
    <location>
        <begin position="61"/>
        <end position="93"/>
    </location>
</feature>
<name>A0A218YWD5_9HELO</name>
<feature type="compositionally biased region" description="Basic and acidic residues" evidence="1">
    <location>
        <begin position="522"/>
        <end position="537"/>
    </location>
</feature>
<dbReference type="AlphaFoldDB" id="A0A218YWD5"/>
<feature type="region of interest" description="Disordered" evidence="1">
    <location>
        <begin position="1"/>
        <end position="22"/>
    </location>
</feature>
<feature type="compositionally biased region" description="Polar residues" evidence="1">
    <location>
        <begin position="498"/>
        <end position="519"/>
    </location>
</feature>
<accession>A0A218YWD5</accession>
<organism evidence="2 3">
    <name type="scientific">Diplocarpon coronariae</name>
    <dbReference type="NCBI Taxonomy" id="2795749"/>
    <lineage>
        <taxon>Eukaryota</taxon>
        <taxon>Fungi</taxon>
        <taxon>Dikarya</taxon>
        <taxon>Ascomycota</taxon>
        <taxon>Pezizomycotina</taxon>
        <taxon>Leotiomycetes</taxon>
        <taxon>Helotiales</taxon>
        <taxon>Drepanopezizaceae</taxon>
        <taxon>Diplocarpon</taxon>
    </lineage>
</organism>
<comment type="caution">
    <text evidence="2">The sequence shown here is derived from an EMBL/GenBank/DDBJ whole genome shotgun (WGS) entry which is preliminary data.</text>
</comment>
<gene>
    <name evidence="2" type="ORF">B2J93_1442</name>
</gene>
<proteinExistence type="predicted"/>
<evidence type="ECO:0000256" key="1">
    <source>
        <dbReference type="SAM" id="MobiDB-lite"/>
    </source>
</evidence>
<evidence type="ECO:0000313" key="2">
    <source>
        <dbReference type="EMBL" id="OWO99957.1"/>
    </source>
</evidence>
<dbReference type="Proteomes" id="UP000242519">
    <property type="component" value="Unassembled WGS sequence"/>
</dbReference>
<protein>
    <submittedName>
        <fullName evidence="2">Uncharacterized protein</fullName>
    </submittedName>
</protein>
<keyword evidence="3" id="KW-1185">Reference proteome</keyword>
<reference evidence="2 3" key="1">
    <citation type="submission" date="2017-04" db="EMBL/GenBank/DDBJ databases">
        <title>Draft genome sequence of Marssonina coronaria NL1: causal agent of apple blotch.</title>
        <authorList>
            <person name="Cheng Q."/>
        </authorList>
    </citation>
    <scope>NUCLEOTIDE SEQUENCE [LARGE SCALE GENOMIC DNA]</scope>
    <source>
        <strain evidence="2 3">NL1</strain>
    </source>
</reference>
<dbReference type="OrthoDB" id="4586300at2759"/>
<feature type="compositionally biased region" description="Basic and acidic residues" evidence="1">
    <location>
        <begin position="1"/>
        <end position="10"/>
    </location>
</feature>
<dbReference type="STRING" id="503106.A0A218YWD5"/>